<name>A0A4P9VXP5_9FUNG</name>
<evidence type="ECO:0000313" key="2">
    <source>
        <dbReference type="EMBL" id="RKO83483.1"/>
    </source>
</evidence>
<feature type="region of interest" description="Disordered" evidence="1">
    <location>
        <begin position="93"/>
        <end position="126"/>
    </location>
</feature>
<keyword evidence="3" id="KW-1185">Reference proteome</keyword>
<proteinExistence type="predicted"/>
<dbReference type="AlphaFoldDB" id="A0A4P9VXP5"/>
<protein>
    <submittedName>
        <fullName evidence="2">Uncharacterized protein</fullName>
    </submittedName>
</protein>
<dbReference type="EMBL" id="ML001185">
    <property type="protein sequence ID" value="RKO83483.1"/>
    <property type="molecule type" value="Genomic_DNA"/>
</dbReference>
<evidence type="ECO:0000313" key="3">
    <source>
        <dbReference type="Proteomes" id="UP000269721"/>
    </source>
</evidence>
<organism evidence="2 3">
    <name type="scientific">Blyttiomyces helicus</name>
    <dbReference type="NCBI Taxonomy" id="388810"/>
    <lineage>
        <taxon>Eukaryota</taxon>
        <taxon>Fungi</taxon>
        <taxon>Fungi incertae sedis</taxon>
        <taxon>Chytridiomycota</taxon>
        <taxon>Chytridiomycota incertae sedis</taxon>
        <taxon>Chytridiomycetes</taxon>
        <taxon>Chytridiomycetes incertae sedis</taxon>
        <taxon>Blyttiomyces</taxon>
    </lineage>
</organism>
<accession>A0A4P9VXP5</accession>
<dbReference type="Proteomes" id="UP000269721">
    <property type="component" value="Unassembled WGS sequence"/>
</dbReference>
<evidence type="ECO:0000256" key="1">
    <source>
        <dbReference type="SAM" id="MobiDB-lite"/>
    </source>
</evidence>
<sequence length="178" mass="19458">MGSGTRWIASVASIPGGGAAPLDLQRPRPVVIFPFATREVGEVGEVHASLQRRKNLAHYSSRGEARNAIRLFAWLSAARSCNPSHQLLLEQVEETQSHTSSEELVKAQTVSAAGPERPAKNGPLPPVRTIVQSLNTHARSIPYSCREMAGTRQQKDRSHAAPLACTPKRRNLKTYMNC</sequence>
<reference evidence="3" key="1">
    <citation type="journal article" date="2018" name="Nat. Microbiol.">
        <title>Leveraging single-cell genomics to expand the fungal tree of life.</title>
        <authorList>
            <person name="Ahrendt S.R."/>
            <person name="Quandt C.A."/>
            <person name="Ciobanu D."/>
            <person name="Clum A."/>
            <person name="Salamov A."/>
            <person name="Andreopoulos B."/>
            <person name="Cheng J.F."/>
            <person name="Woyke T."/>
            <person name="Pelin A."/>
            <person name="Henrissat B."/>
            <person name="Reynolds N.K."/>
            <person name="Benny G.L."/>
            <person name="Smith M.E."/>
            <person name="James T.Y."/>
            <person name="Grigoriev I.V."/>
        </authorList>
    </citation>
    <scope>NUCLEOTIDE SEQUENCE [LARGE SCALE GENOMIC DNA]</scope>
</reference>
<gene>
    <name evidence="2" type="ORF">BDK51DRAFT_34200</name>
</gene>